<name>A0A853JLA8_9FIRM</name>
<feature type="domain" description="IrrE N-terminal-like" evidence="1">
    <location>
        <begin position="98"/>
        <end position="213"/>
    </location>
</feature>
<protein>
    <submittedName>
        <fullName evidence="2">ImmA/IrrE family metallo-endopeptidase</fullName>
    </submittedName>
</protein>
<evidence type="ECO:0000259" key="1">
    <source>
        <dbReference type="Pfam" id="PF06114"/>
    </source>
</evidence>
<reference evidence="2 3" key="1">
    <citation type="submission" date="2020-07" db="EMBL/GenBank/DDBJ databases">
        <title>Organ Donor 1.</title>
        <authorList>
            <person name="Marsh A.J."/>
            <person name="Azcarate-Peril M.A."/>
        </authorList>
    </citation>
    <scope>NUCLEOTIDE SEQUENCE [LARGE SCALE GENOMIC DNA]</scope>
    <source>
        <strain evidence="2 3">AMC0717</strain>
    </source>
</reference>
<dbReference type="PANTHER" id="PTHR43236">
    <property type="entry name" value="ANTITOXIN HIGA1"/>
    <property type="match status" value="1"/>
</dbReference>
<dbReference type="Pfam" id="PF06114">
    <property type="entry name" value="Peptidase_M78"/>
    <property type="match status" value="1"/>
</dbReference>
<dbReference type="InterPro" id="IPR010359">
    <property type="entry name" value="IrrE_HExxH"/>
</dbReference>
<dbReference type="RefSeq" id="WP_180493287.1">
    <property type="nucleotide sequence ID" value="NZ_JACCKS010000008.1"/>
</dbReference>
<dbReference type="EMBL" id="JACCKS010000008">
    <property type="protein sequence ID" value="NZA38153.1"/>
    <property type="molecule type" value="Genomic_DNA"/>
</dbReference>
<organism evidence="2 3">
    <name type="scientific">Eubacterium callanderi</name>
    <dbReference type="NCBI Taxonomy" id="53442"/>
    <lineage>
        <taxon>Bacteria</taxon>
        <taxon>Bacillati</taxon>
        <taxon>Bacillota</taxon>
        <taxon>Clostridia</taxon>
        <taxon>Eubacteriales</taxon>
        <taxon>Eubacteriaceae</taxon>
        <taxon>Eubacterium</taxon>
    </lineage>
</organism>
<accession>A0A853JLA8</accession>
<dbReference type="InterPro" id="IPR052345">
    <property type="entry name" value="Rad_response_metalloprotease"/>
</dbReference>
<dbReference type="PANTHER" id="PTHR43236:SF1">
    <property type="entry name" value="BLL7220 PROTEIN"/>
    <property type="match status" value="1"/>
</dbReference>
<evidence type="ECO:0000313" key="2">
    <source>
        <dbReference type="EMBL" id="NZA38153.1"/>
    </source>
</evidence>
<comment type="caution">
    <text evidence="2">The sequence shown here is derived from an EMBL/GenBank/DDBJ whole genome shotgun (WGS) entry which is preliminary data.</text>
</comment>
<dbReference type="AlphaFoldDB" id="A0A853JLA8"/>
<gene>
    <name evidence="2" type="ORF">H0N91_08345</name>
</gene>
<dbReference type="Gene3D" id="1.10.10.2910">
    <property type="match status" value="1"/>
</dbReference>
<sequence length="237" mass="26671">MKHFIPNRELDELGTGVVLTYIKKSGIAGLSRCVDIEGIANSMGLNVVYETYAEDDYDKIGFLSDGITPLKVKRGNKIVPFLFPLGTIVVEANLRKETESGKRRFTIAHEVAHFIINRHNPVPQFQRTFDAEREYSLAEMKKHFNLAETQADKLAAALLMPYFIVEAALKDFNNGNKLKIYGDSVFAPKDRIIIKKMAAQIGVSFSALLIRIKQLDMVECRPIDEYVEATLMTEVIG</sequence>
<proteinExistence type="predicted"/>
<dbReference type="Proteomes" id="UP000586254">
    <property type="component" value="Unassembled WGS sequence"/>
</dbReference>
<evidence type="ECO:0000313" key="3">
    <source>
        <dbReference type="Proteomes" id="UP000586254"/>
    </source>
</evidence>